<accession>A0ABS6ZAF7</accession>
<name>A0ABS6ZAF7_9ACTN</name>
<sequence length="234" mass="24647">MPSRPVRRSRSRSRFRLLVCVLCALLGAVLTAAVAVEARPVVRADAVVAQALHAHAAGHPAVVSVNRLFTDWVWDPWTMRALAAAAAGWLAWRGELALAVRCVAAVVAATLVSQGVKALLERERPWWPDPVDSADYAAYPSGHALTAAAVFVFLLWLVPRSRAAWVAAAVSVAGVGFTRLYLGVHWMSDVVGGWLLGAAVALCALAGAHRSWAVSARPQPGRAPSSPGAGQQGS</sequence>
<comment type="caution">
    <text evidence="4">The sequence shown here is derived from an EMBL/GenBank/DDBJ whole genome shotgun (WGS) entry which is preliminary data.</text>
</comment>
<keyword evidence="1" id="KW-1133">Transmembrane helix</keyword>
<keyword evidence="2" id="KW-0732">Signal</keyword>
<dbReference type="PANTHER" id="PTHR14969:SF13">
    <property type="entry name" value="AT30094P"/>
    <property type="match status" value="1"/>
</dbReference>
<proteinExistence type="predicted"/>
<feature type="transmembrane region" description="Helical" evidence="1">
    <location>
        <begin position="136"/>
        <end position="158"/>
    </location>
</feature>
<feature type="signal peptide" evidence="2">
    <location>
        <begin position="1"/>
        <end position="32"/>
    </location>
</feature>
<evidence type="ECO:0000313" key="4">
    <source>
        <dbReference type="EMBL" id="MBW5484718.1"/>
    </source>
</evidence>
<dbReference type="SMART" id="SM00014">
    <property type="entry name" value="acidPPc"/>
    <property type="match status" value="1"/>
</dbReference>
<evidence type="ECO:0000259" key="3">
    <source>
        <dbReference type="SMART" id="SM00014"/>
    </source>
</evidence>
<dbReference type="InterPro" id="IPR000326">
    <property type="entry name" value="PAP2/HPO"/>
</dbReference>
<dbReference type="SUPFAM" id="SSF48317">
    <property type="entry name" value="Acid phosphatase/Vanadium-dependent haloperoxidase"/>
    <property type="match status" value="1"/>
</dbReference>
<keyword evidence="5" id="KW-1185">Reference proteome</keyword>
<gene>
    <name evidence="4" type="ORF">GPJ59_23265</name>
</gene>
<dbReference type="Gene3D" id="1.20.144.10">
    <property type="entry name" value="Phosphatidic acid phosphatase type 2/haloperoxidase"/>
    <property type="match status" value="1"/>
</dbReference>
<dbReference type="RefSeq" id="WP_219669476.1">
    <property type="nucleotide sequence ID" value="NZ_WTFF01000186.1"/>
</dbReference>
<keyword evidence="1" id="KW-0812">Transmembrane</keyword>
<keyword evidence="1" id="KW-0472">Membrane</keyword>
<dbReference type="InterPro" id="IPR036938">
    <property type="entry name" value="PAP2/HPO_sf"/>
</dbReference>
<organism evidence="4 5">
    <name type="scientific">Streptomyces bambusae</name>
    <dbReference type="NCBI Taxonomy" id="1550616"/>
    <lineage>
        <taxon>Bacteria</taxon>
        <taxon>Bacillati</taxon>
        <taxon>Actinomycetota</taxon>
        <taxon>Actinomycetes</taxon>
        <taxon>Kitasatosporales</taxon>
        <taxon>Streptomycetaceae</taxon>
        <taxon>Streptomyces</taxon>
    </lineage>
</organism>
<feature type="chain" id="PRO_5047448806" evidence="2">
    <location>
        <begin position="33"/>
        <end position="234"/>
    </location>
</feature>
<dbReference type="Proteomes" id="UP000812013">
    <property type="component" value="Unassembled WGS sequence"/>
</dbReference>
<dbReference type="EMBL" id="WTFF01000186">
    <property type="protein sequence ID" value="MBW5484718.1"/>
    <property type="molecule type" value="Genomic_DNA"/>
</dbReference>
<feature type="domain" description="Phosphatidic acid phosphatase type 2/haloperoxidase" evidence="3">
    <location>
        <begin position="100"/>
        <end position="205"/>
    </location>
</feature>
<dbReference type="Pfam" id="PF01569">
    <property type="entry name" value="PAP2"/>
    <property type="match status" value="1"/>
</dbReference>
<evidence type="ECO:0000256" key="1">
    <source>
        <dbReference type="SAM" id="Phobius"/>
    </source>
</evidence>
<reference evidence="4 5" key="1">
    <citation type="submission" date="2019-12" db="EMBL/GenBank/DDBJ databases">
        <title>Genome sequence of Streptomyces bambusae.</title>
        <authorList>
            <person name="Bansal K."/>
            <person name="Choksket S."/>
            <person name="Korpole S."/>
            <person name="Patil P.B."/>
        </authorList>
    </citation>
    <scope>NUCLEOTIDE SEQUENCE [LARGE SCALE GENOMIC DNA]</scope>
    <source>
        <strain evidence="4 5">SK60</strain>
    </source>
</reference>
<feature type="transmembrane region" description="Helical" evidence="1">
    <location>
        <begin position="190"/>
        <end position="208"/>
    </location>
</feature>
<dbReference type="PANTHER" id="PTHR14969">
    <property type="entry name" value="SPHINGOSINE-1-PHOSPHATE PHOSPHOHYDROLASE"/>
    <property type="match status" value="1"/>
</dbReference>
<protein>
    <submittedName>
        <fullName evidence="4">Phosphatase PAP2 family protein</fullName>
    </submittedName>
</protein>
<feature type="transmembrane region" description="Helical" evidence="1">
    <location>
        <begin position="165"/>
        <end position="184"/>
    </location>
</feature>
<evidence type="ECO:0000256" key="2">
    <source>
        <dbReference type="SAM" id="SignalP"/>
    </source>
</evidence>
<evidence type="ECO:0000313" key="5">
    <source>
        <dbReference type="Proteomes" id="UP000812013"/>
    </source>
</evidence>